<keyword evidence="12" id="KW-0548">Nucleotidyltransferase</keyword>
<protein>
    <submittedName>
        <fullName evidence="12">Polynucleotide adenylyltransferase PcnB</fullName>
        <ecNumber evidence="12">2.7.7.19</ecNumber>
    </submittedName>
</protein>
<dbReference type="Pfam" id="PF12626">
    <property type="entry name" value="PolyA_pol_arg_C"/>
    <property type="match status" value="1"/>
</dbReference>
<dbReference type="Pfam" id="PF01743">
    <property type="entry name" value="PolyA_pol"/>
    <property type="match status" value="1"/>
</dbReference>
<dbReference type="EMBL" id="JAGFNY010000006">
    <property type="protein sequence ID" value="MBW7569864.1"/>
    <property type="molecule type" value="Genomic_DNA"/>
</dbReference>
<dbReference type="Gene3D" id="3.30.460.10">
    <property type="entry name" value="Beta Polymerase, domain 2"/>
    <property type="match status" value="1"/>
</dbReference>
<dbReference type="EC" id="2.7.7.19" evidence="12"/>
<keyword evidence="3" id="KW-0547">Nucleotide-binding</keyword>
<feature type="domain" description="Poly A polymerase head" evidence="9">
    <location>
        <begin position="70"/>
        <end position="205"/>
    </location>
</feature>
<evidence type="ECO:0000256" key="4">
    <source>
        <dbReference type="ARBA" id="ARBA00022840"/>
    </source>
</evidence>
<keyword evidence="13" id="KW-1185">Reference proteome</keyword>
<keyword evidence="2 7" id="KW-0808">Transferase</keyword>
<dbReference type="Pfam" id="PF12627">
    <property type="entry name" value="PolyA_pol_RNAbd"/>
    <property type="match status" value="1"/>
</dbReference>
<keyword evidence="5 7" id="KW-0694">RNA-binding</keyword>
<keyword evidence="4" id="KW-0067">ATP-binding</keyword>
<dbReference type="NCBIfam" id="TIGR01942">
    <property type="entry name" value="pcnB"/>
    <property type="match status" value="1"/>
</dbReference>
<evidence type="ECO:0000256" key="1">
    <source>
        <dbReference type="ARBA" id="ARBA00022664"/>
    </source>
</evidence>
<keyword evidence="1" id="KW-0507">mRNA processing</keyword>
<evidence type="ECO:0000256" key="6">
    <source>
        <dbReference type="ARBA" id="ARBA00023163"/>
    </source>
</evidence>
<dbReference type="InterPro" id="IPR010206">
    <property type="entry name" value="PolA_pol_I"/>
</dbReference>
<dbReference type="Gene3D" id="1.10.3090.10">
    <property type="entry name" value="cca-adding enzyme, domain 2"/>
    <property type="match status" value="1"/>
</dbReference>
<accession>A0ABS7DFN5</accession>
<dbReference type="GO" id="GO:1990817">
    <property type="term" value="F:poly(A) RNA polymerase activity"/>
    <property type="evidence" value="ECO:0007669"/>
    <property type="project" value="UniProtKB-EC"/>
</dbReference>
<comment type="caution">
    <text evidence="12">The sequence shown here is derived from an EMBL/GenBank/DDBJ whole genome shotgun (WGS) entry which is preliminary data.</text>
</comment>
<comment type="similarity">
    <text evidence="7">Belongs to the tRNA nucleotidyltransferase/poly(A) polymerase family.</text>
</comment>
<evidence type="ECO:0000259" key="11">
    <source>
        <dbReference type="Pfam" id="PF12627"/>
    </source>
</evidence>
<evidence type="ECO:0000256" key="5">
    <source>
        <dbReference type="ARBA" id="ARBA00022884"/>
    </source>
</evidence>
<dbReference type="PANTHER" id="PTHR43051">
    <property type="entry name" value="POLYNUCLEOTIDE ADENYLYLTRANSFERASE FAMILY PROTEIN"/>
    <property type="match status" value="1"/>
</dbReference>
<evidence type="ECO:0000256" key="8">
    <source>
        <dbReference type="SAM" id="MobiDB-lite"/>
    </source>
</evidence>
<dbReference type="SUPFAM" id="SSF81891">
    <property type="entry name" value="Poly A polymerase C-terminal region-like"/>
    <property type="match status" value="1"/>
</dbReference>
<name>A0ABS7DFN5_9GAMM</name>
<dbReference type="Proteomes" id="UP000731465">
    <property type="component" value="Unassembled WGS sequence"/>
</dbReference>
<reference evidence="12 13" key="1">
    <citation type="submission" date="2021-03" db="EMBL/GenBank/DDBJ databases">
        <title>Succinivibrio sp. nov. isolated from feces of cow.</title>
        <authorList>
            <person name="Choi J.-Y."/>
        </authorList>
    </citation>
    <scope>NUCLEOTIDE SEQUENCE [LARGE SCALE GENOMIC DNA]</scope>
    <source>
        <strain evidence="12 13">AGMB01872</strain>
    </source>
</reference>
<sequence length="512" mass="59044">MSQIFLFGEEKINIPLLKLDVAQLKQHKESSKKKLSAYTISTDELGLDLSLLSEKAVKCIRLLQASGFKAYLVGGCVRDLLLGKNPKDFDVSTDATPNQIVKILPNSRIIGRRFQIVHAIRGNEIIEITTFRNNKVQAKTGVSPKMSNRVSDQSGMLLRDNVFGKSITQDAQRRDFTINALYLDPEQRLIYDYTGGLYDLVKMQIDMIGDPSTRYLEDPVRMIRALRFSAKLGFKITKRTSAPIQKLKENLLEVSNARMYEEVNKIFLTGHGYESFCILREYGIFELLFPGTVELLNNKAYTDFVEYSLKSSDARSAIKKPNMPHFLYSVLLYPVFRQSYYELERENEYSIKPLTLTELTTIAVNNVLNAQYSVTDIPYATTESITSMWRTQIQFDTANEKAAAALSEKGIFRAAFDFLVIRSYFEPYLEPMVTLLRPYYQRAKELALQRMKEKEQRKIAKREKKALKLEKRKKKKATGANTSFDDEQYTSKERQEQLRKAKEWRKAMKLDI</sequence>
<feature type="domain" description="Polymerase A arginine-rich C-terminal" evidence="10">
    <location>
        <begin position="361"/>
        <end position="468"/>
    </location>
</feature>
<evidence type="ECO:0000259" key="9">
    <source>
        <dbReference type="Pfam" id="PF01743"/>
    </source>
</evidence>
<evidence type="ECO:0000259" key="10">
    <source>
        <dbReference type="Pfam" id="PF12626"/>
    </source>
</evidence>
<evidence type="ECO:0000313" key="13">
    <source>
        <dbReference type="Proteomes" id="UP000731465"/>
    </source>
</evidence>
<feature type="region of interest" description="Disordered" evidence="8">
    <location>
        <begin position="470"/>
        <end position="495"/>
    </location>
</feature>
<dbReference type="SUPFAM" id="SSF81301">
    <property type="entry name" value="Nucleotidyltransferase"/>
    <property type="match status" value="1"/>
</dbReference>
<evidence type="ECO:0000256" key="3">
    <source>
        <dbReference type="ARBA" id="ARBA00022741"/>
    </source>
</evidence>
<proteinExistence type="inferred from homology"/>
<organism evidence="12 13">
    <name type="scientific">Succinivibrio faecicola</name>
    <dbReference type="NCBI Taxonomy" id="2820300"/>
    <lineage>
        <taxon>Bacteria</taxon>
        <taxon>Pseudomonadati</taxon>
        <taxon>Pseudomonadota</taxon>
        <taxon>Gammaproteobacteria</taxon>
        <taxon>Aeromonadales</taxon>
        <taxon>Succinivibrionaceae</taxon>
        <taxon>Succinivibrio</taxon>
    </lineage>
</organism>
<evidence type="ECO:0000256" key="7">
    <source>
        <dbReference type="RuleBase" id="RU003953"/>
    </source>
</evidence>
<gene>
    <name evidence="12" type="primary">pcnB</name>
    <name evidence="12" type="ORF">J5V48_03040</name>
</gene>
<dbReference type="CDD" id="cd05398">
    <property type="entry name" value="NT_ClassII-CCAase"/>
    <property type="match status" value="1"/>
</dbReference>
<dbReference type="RefSeq" id="WP_219936984.1">
    <property type="nucleotide sequence ID" value="NZ_JAGFNY010000006.1"/>
</dbReference>
<evidence type="ECO:0000256" key="2">
    <source>
        <dbReference type="ARBA" id="ARBA00022679"/>
    </source>
</evidence>
<feature type="domain" description="tRNA nucleotidyltransferase/poly(A) polymerase RNA and SrmB- binding" evidence="11">
    <location>
        <begin position="233"/>
        <end position="292"/>
    </location>
</feature>
<evidence type="ECO:0000313" key="12">
    <source>
        <dbReference type="EMBL" id="MBW7569864.1"/>
    </source>
</evidence>
<dbReference type="InterPro" id="IPR052191">
    <property type="entry name" value="tRNA_ntf/polyA_polymerase_I"/>
</dbReference>
<dbReference type="PANTHER" id="PTHR43051:SF1">
    <property type="entry name" value="POLYNUCLEOTIDE ADENYLYLTRANSFERASE FAMILY PROTEIN"/>
    <property type="match status" value="1"/>
</dbReference>
<dbReference type="InterPro" id="IPR032828">
    <property type="entry name" value="PolyA_RNA-bd"/>
</dbReference>
<dbReference type="InterPro" id="IPR002646">
    <property type="entry name" value="PolA_pol_head_dom"/>
</dbReference>
<keyword evidence="6" id="KW-0804">Transcription</keyword>
<dbReference type="InterPro" id="IPR043519">
    <property type="entry name" value="NT_sf"/>
</dbReference>
<dbReference type="InterPro" id="IPR025866">
    <property type="entry name" value="PolyA_pol_arg_C_dom"/>
</dbReference>